<dbReference type="SMART" id="SM00448">
    <property type="entry name" value="REC"/>
    <property type="match status" value="1"/>
</dbReference>
<dbReference type="AlphaFoldDB" id="A0A5D6WDM7"/>
<dbReference type="EMBL" id="VTOZ01000047">
    <property type="protein sequence ID" value="TYZ26641.1"/>
    <property type="molecule type" value="Genomic_DNA"/>
</dbReference>
<dbReference type="InterPro" id="IPR001789">
    <property type="entry name" value="Sig_transdc_resp-reg_receiver"/>
</dbReference>
<protein>
    <submittedName>
        <fullName evidence="4">Response regulator transcription factor</fullName>
    </submittedName>
</protein>
<dbReference type="Pfam" id="PF00072">
    <property type="entry name" value="Response_reg"/>
    <property type="match status" value="1"/>
</dbReference>
<dbReference type="PROSITE" id="PS50110">
    <property type="entry name" value="RESPONSE_REGULATORY"/>
    <property type="match status" value="1"/>
</dbReference>
<sequence length="257" mass="28581">MMVEVIFWIFLWGKVVKIAIVDDEAEARDALQQVLRTCGIELVAQADMQLFASGEEFLASFAPEMFQLVFLDICIQGINGIETALAVRKQAAQLPIIFLTNSADFALEGYQAYPAGYLLKPVEQARTQLMDILQRLLPLLADSSLLVQLNGRAVKVPWERIAYIDVQGGRRVGGRRGCVIHLLSGAEMAVDNPYADVAAALDVADFTECYNHVLVNLAAVSALTDDGFALNNGERLPISRRLYRETAHEYMEYLLRK</sequence>
<evidence type="ECO:0000256" key="2">
    <source>
        <dbReference type="PROSITE-ProRule" id="PRU00169"/>
    </source>
</evidence>
<organism evidence="4 5">
    <name type="scientific">Selenomonas caprae</name>
    <dbReference type="NCBI Taxonomy" id="2606905"/>
    <lineage>
        <taxon>Bacteria</taxon>
        <taxon>Bacillati</taxon>
        <taxon>Bacillota</taxon>
        <taxon>Negativicutes</taxon>
        <taxon>Selenomonadales</taxon>
        <taxon>Selenomonadaceae</taxon>
        <taxon>Selenomonas</taxon>
    </lineage>
</organism>
<dbReference type="InterPro" id="IPR011006">
    <property type="entry name" value="CheY-like_superfamily"/>
</dbReference>
<dbReference type="CDD" id="cd00156">
    <property type="entry name" value="REC"/>
    <property type="match status" value="1"/>
</dbReference>
<evidence type="ECO:0000259" key="3">
    <source>
        <dbReference type="PROSITE" id="PS50110"/>
    </source>
</evidence>
<dbReference type="Gene3D" id="2.40.50.1020">
    <property type="entry name" value="LytTr DNA-binding domain"/>
    <property type="match status" value="1"/>
</dbReference>
<dbReference type="InterPro" id="IPR050595">
    <property type="entry name" value="Bact_response_regulator"/>
</dbReference>
<reference evidence="4 5" key="1">
    <citation type="submission" date="2019-08" db="EMBL/GenBank/DDBJ databases">
        <title>Selenomonas sp. mPRGC5 and Selenomonas sp. mPRGC8 isolated from ruminal fluid of dairy goat (Capra hircus).</title>
        <authorList>
            <person name="Poothong S."/>
            <person name="Nuengjamnong C."/>
            <person name="Tanasupawat S."/>
        </authorList>
    </citation>
    <scope>NUCLEOTIDE SEQUENCE [LARGE SCALE GENOMIC DNA]</scope>
    <source>
        <strain evidence="5">mPRGC8</strain>
    </source>
</reference>
<evidence type="ECO:0000313" key="5">
    <source>
        <dbReference type="Proteomes" id="UP000322783"/>
    </source>
</evidence>
<dbReference type="SUPFAM" id="SSF52172">
    <property type="entry name" value="CheY-like"/>
    <property type="match status" value="1"/>
</dbReference>
<name>A0A5D6WDM7_9FIRM</name>
<dbReference type="Proteomes" id="UP000322783">
    <property type="component" value="Unassembled WGS sequence"/>
</dbReference>
<accession>A0A5D6WDM7</accession>
<keyword evidence="5" id="KW-1185">Reference proteome</keyword>
<dbReference type="Gene3D" id="3.40.50.2300">
    <property type="match status" value="1"/>
</dbReference>
<dbReference type="GO" id="GO:0003677">
    <property type="term" value="F:DNA binding"/>
    <property type="evidence" value="ECO:0007669"/>
    <property type="project" value="InterPro"/>
</dbReference>
<feature type="modified residue" description="4-aspartylphosphate" evidence="2">
    <location>
        <position position="72"/>
    </location>
</feature>
<keyword evidence="1 2" id="KW-0597">Phosphoprotein</keyword>
<dbReference type="GO" id="GO:0000160">
    <property type="term" value="P:phosphorelay signal transduction system"/>
    <property type="evidence" value="ECO:0007669"/>
    <property type="project" value="InterPro"/>
</dbReference>
<feature type="domain" description="Response regulatory" evidence="3">
    <location>
        <begin position="17"/>
        <end position="135"/>
    </location>
</feature>
<proteinExistence type="predicted"/>
<dbReference type="PANTHER" id="PTHR44591">
    <property type="entry name" value="STRESS RESPONSE REGULATOR PROTEIN 1"/>
    <property type="match status" value="1"/>
</dbReference>
<evidence type="ECO:0000313" key="4">
    <source>
        <dbReference type="EMBL" id="TYZ26641.1"/>
    </source>
</evidence>
<gene>
    <name evidence="4" type="ORF">FZ041_14055</name>
</gene>
<evidence type="ECO:0000256" key="1">
    <source>
        <dbReference type="ARBA" id="ARBA00022553"/>
    </source>
</evidence>
<dbReference type="InterPro" id="IPR007492">
    <property type="entry name" value="LytTR_DNA-bd_dom"/>
</dbReference>
<dbReference type="SMART" id="SM00850">
    <property type="entry name" value="LytTR"/>
    <property type="match status" value="1"/>
</dbReference>
<dbReference type="PANTHER" id="PTHR44591:SF3">
    <property type="entry name" value="RESPONSE REGULATORY DOMAIN-CONTAINING PROTEIN"/>
    <property type="match status" value="1"/>
</dbReference>
<comment type="caution">
    <text evidence="4">The sequence shown here is derived from an EMBL/GenBank/DDBJ whole genome shotgun (WGS) entry which is preliminary data.</text>
</comment>